<dbReference type="EMBL" id="RBTW01000191">
    <property type="protein sequence ID" value="RMU18133.1"/>
    <property type="molecule type" value="Genomic_DNA"/>
</dbReference>
<name>A0AB37R4J6_PSEAV</name>
<dbReference type="AlphaFoldDB" id="A0AB37R4J6"/>
<evidence type="ECO:0000313" key="3">
    <source>
        <dbReference type="Proteomes" id="UP000271817"/>
    </source>
</evidence>
<protein>
    <recommendedName>
        <fullName evidence="1">Protein CR006 P-loop domain-containing protein</fullName>
    </recommendedName>
</protein>
<dbReference type="Gene3D" id="3.40.50.300">
    <property type="entry name" value="P-loop containing nucleotide triphosphate hydrolases"/>
    <property type="match status" value="2"/>
</dbReference>
<dbReference type="SUPFAM" id="SSF52540">
    <property type="entry name" value="P-loop containing nucleoside triphosphate hydrolases"/>
    <property type="match status" value="1"/>
</dbReference>
<feature type="domain" description="Protein CR006 P-loop" evidence="1">
    <location>
        <begin position="367"/>
        <end position="694"/>
    </location>
</feature>
<reference evidence="2 3" key="1">
    <citation type="submission" date="2018-08" db="EMBL/GenBank/DDBJ databases">
        <title>Recombination of ecologically and evolutionarily significant loci maintains genetic cohesion in the Pseudomonas syringae species complex.</title>
        <authorList>
            <person name="Dillon M."/>
            <person name="Thakur S."/>
            <person name="Almeida R.N.D."/>
            <person name="Weir B.S."/>
            <person name="Guttman D.S."/>
        </authorList>
    </citation>
    <scope>NUCLEOTIDE SEQUENCE [LARGE SCALE GENOMIC DNA]</scope>
    <source>
        <strain evidence="2 3">ICMP 3402</strain>
    </source>
</reference>
<evidence type="ECO:0000313" key="2">
    <source>
        <dbReference type="EMBL" id="RMU18133.1"/>
    </source>
</evidence>
<dbReference type="Pfam" id="PF13166">
    <property type="entry name" value="AAA_13"/>
    <property type="match status" value="1"/>
</dbReference>
<accession>A0AB37R4J6</accession>
<dbReference type="InterPro" id="IPR027417">
    <property type="entry name" value="P-loop_NTPase"/>
</dbReference>
<dbReference type="RefSeq" id="WP_122314067.1">
    <property type="nucleotide sequence ID" value="NZ_RBTW01000191.1"/>
</dbReference>
<organism evidence="2 3">
    <name type="scientific">Pseudomonas amygdali pv. lachrymans</name>
    <name type="common">Pseudomonas syringae pv. lachrymans</name>
    <dbReference type="NCBI Taxonomy" id="53707"/>
    <lineage>
        <taxon>Bacteria</taxon>
        <taxon>Pseudomonadati</taxon>
        <taxon>Pseudomonadota</taxon>
        <taxon>Gammaproteobacteria</taxon>
        <taxon>Pseudomonadales</taxon>
        <taxon>Pseudomonadaceae</taxon>
        <taxon>Pseudomonas</taxon>
        <taxon>Pseudomonas amygdali</taxon>
    </lineage>
</organism>
<comment type="caution">
    <text evidence="2">The sequence shown here is derived from an EMBL/GenBank/DDBJ whole genome shotgun (WGS) entry which is preliminary data.</text>
</comment>
<dbReference type="GO" id="GO:0000731">
    <property type="term" value="P:DNA synthesis involved in DNA repair"/>
    <property type="evidence" value="ECO:0007669"/>
    <property type="project" value="TreeGrafter"/>
</dbReference>
<evidence type="ECO:0000259" key="1">
    <source>
        <dbReference type="Pfam" id="PF13166"/>
    </source>
</evidence>
<dbReference type="PANTHER" id="PTHR32182:SF22">
    <property type="entry name" value="ATP-DEPENDENT ENDONUCLEASE, OLD FAMILY-RELATED"/>
    <property type="match status" value="1"/>
</dbReference>
<dbReference type="GO" id="GO:0006302">
    <property type="term" value="P:double-strand break repair"/>
    <property type="evidence" value="ECO:0007669"/>
    <property type="project" value="TreeGrafter"/>
</dbReference>
<dbReference type="PANTHER" id="PTHR32182">
    <property type="entry name" value="DNA REPLICATION AND REPAIR PROTEIN RECF"/>
    <property type="match status" value="1"/>
</dbReference>
<dbReference type="InterPro" id="IPR026866">
    <property type="entry name" value="CR006_AAA"/>
</dbReference>
<dbReference type="Proteomes" id="UP000271817">
    <property type="component" value="Unassembled WGS sequence"/>
</dbReference>
<proteinExistence type="predicted"/>
<gene>
    <name evidence="2" type="ORF">ALP33_200029</name>
</gene>
<sequence>MDAQAEVRTWLLEQQDWLQETADRLLKQGDLNQEDFKAIAALIKTTVGQSVTKHRAFEELTHAPAGSVLRLRSIADVMGIESLGPRAPLDFGTGNLTVIYGHNGSGKSCYTRILKKATGKTRAGDLQPNVFQAAPVSSKCTLNFELDQSAESIEWHITQPAIEQLREVDIFDGDEALHYLKSESAATYSPPIMSLLEKLAAATDAVKDILQAEQDLLVSQLPAIPPFYQDTIAGIAYRGMKTMAPAEIEQLLCWTPENLKALDALSERLKTNDPSTLAKQKRDTCVQVSNIVKGLNAAVLAFGPERIQVIRTQRSDASEKRRIAVEGAQVKSAVLDGVGTPTWKAMWEAARAYSLTPYPDQLYPVTQDGRCVLCHQELTPDAQARLNDFEQFVQSQLETDAKAAEDGYDEMVRLLPASLTEPQVQTQCTAAALTSPEWIAALCGFWNSVGEIRKALIAQEQAGMAGVLPDMKANISILERFAEELTSEAEQYEKDALQFDRPKAVSEKAALEACQWVSQQSEAVRKEQQRLKDYKTLEKLKTKANSRRISNKATDISESVVTESYVRRFNDELRSLGATRIQVELVKTRTNRGKVLHQLKLKAVKNGAHSLDKVLSEGERRIISLAAFLADVTEKPGITPFIFDDPISSLDHDFEWKVACRLAELAKERQVLIFTHRLSLYGAMEDVAKKIGDGWKKTHLRQMCIESFGGASGHPADQAVWNNPTKTANNILLERLREAEKSGEAAGGAAAYYALAQGICSDFRKLIERSVEDDLLCKIVVRHRRGIQTDGRLPALLGITPEDLKHIDELMTKYSCFEHSQSDEAPVQVPEAAELKADIESLKQWRDSLDARRKKAA</sequence>